<dbReference type="Proteomes" id="UP001165569">
    <property type="component" value="Unassembled WGS sequence"/>
</dbReference>
<evidence type="ECO:0000259" key="8">
    <source>
        <dbReference type="SMART" id="SM00642"/>
    </source>
</evidence>
<dbReference type="GO" id="GO:0004135">
    <property type="term" value="F:amylo-alpha-1,6-glucosidase activity"/>
    <property type="evidence" value="ECO:0007669"/>
    <property type="project" value="InterPro"/>
</dbReference>
<evidence type="ECO:0000313" key="10">
    <source>
        <dbReference type="EMBL" id="MCV9882581.1"/>
    </source>
</evidence>
<feature type="region of interest" description="Disordered" evidence="7">
    <location>
        <begin position="458"/>
        <end position="487"/>
    </location>
</feature>
<evidence type="ECO:0000256" key="6">
    <source>
        <dbReference type="HAMAP-Rule" id="MF_01248"/>
    </source>
</evidence>
<protein>
    <recommendedName>
        <fullName evidence="6">Glycogen debranching enzyme</fullName>
        <ecNumber evidence="6">3.2.1.196</ecNumber>
    </recommendedName>
    <alternativeName>
        <fullName evidence="6">Limit dextrin alpha-1,6-maltotetraose-hydrolase</fullName>
    </alternativeName>
</protein>
<dbReference type="Pfam" id="PF02922">
    <property type="entry name" value="CBM_48"/>
    <property type="match status" value="1"/>
</dbReference>
<sequence length="679" mass="76548">MTVLQAGAAHPLGASFDGEGVNFALFSAQAERVELCLFDERQQEQRLELTQRSGDIWHGYLPGAQPGLRYGFRVTGPFAPDQGMRFNPHKLLLDPCARLLDGWVVDDDCLHGGFDQPDERDSADVMAKCVVIAQDYDWQDDRYPQTPWRQTVIYEAHVRGLTQLHPEIPEALRGSYAALGHPVLIDYLTTLGVTALELLPVQQHADEPRLQQMGLRNYWGYNVLLPFAVDNSLAAGEDALNEFRDAVKALHKAGIEVILDVVFNHSAELDVAGPTLSLRGIDNRSYYWLTEQGDYHNWTGCGNVLRLNHPAVMEWVMECLRFWREVCHVDGFRFDLATVLGRTPDFTAAAPLLTAMINDRRLQGCKLIAEPWDIGDGGYQLGRFPAPFAEWSDRYRDDMRRFWLHGDVSLGGFARRFAASSDIFRHHERLPYASINKLTAHDGFTLRDLVCFNHKHNEANGEDNRDGADSNFSHNHGTEGLEADAQTQQRRYVSQRALLTTLLLSQGTPMLLAGDEHGHTQQGNNNAYCQDNELTWLHWDEADSTLCRFTAALIHLRRAIPALTQEQWWQEGDGAVRWLNAQGQPLTPEQWEHGEHRLQIVLSENWLLLINASEQAGTFTLPAGEWRLASPFDEPLPFSEPGETASLLDSGIWQGDARMVCVLIKTSDITDQKENSHGD</sequence>
<comment type="caution">
    <text evidence="9">The sequence shown here is derived from an EMBL/GenBank/DDBJ whole genome shotgun (WGS) entry which is preliminary data.</text>
</comment>
<dbReference type="InterPro" id="IPR040784">
    <property type="entry name" value="GlgX_C"/>
</dbReference>
<feature type="domain" description="Glycosyl hydrolase family 13 catalytic" evidence="8">
    <location>
        <begin position="151"/>
        <end position="557"/>
    </location>
</feature>
<evidence type="ECO:0000313" key="11">
    <source>
        <dbReference type="Proteomes" id="UP001165568"/>
    </source>
</evidence>
<keyword evidence="2 6" id="KW-0321">Glycogen metabolism</keyword>
<dbReference type="Gene3D" id="3.20.20.80">
    <property type="entry name" value="Glycosidases"/>
    <property type="match status" value="1"/>
</dbReference>
<dbReference type="Gene3D" id="2.60.40.10">
    <property type="entry name" value="Immunoglobulins"/>
    <property type="match status" value="1"/>
</dbReference>
<dbReference type="InterPro" id="IPR013783">
    <property type="entry name" value="Ig-like_fold"/>
</dbReference>
<dbReference type="SUPFAM" id="SSF51011">
    <property type="entry name" value="Glycosyl hydrolase domain"/>
    <property type="match status" value="1"/>
</dbReference>
<comment type="catalytic activity">
    <reaction evidence="6">
        <text>Hydrolysis of (1-&gt;6)-alpha-D-glucosidic linkages to branches with degrees of polymerization of three or four glucose residues in limit dextrin.</text>
        <dbReference type="EC" id="3.2.1.196"/>
    </reaction>
</comment>
<gene>
    <name evidence="6 9" type="primary">glgX</name>
    <name evidence="9" type="ORF">NC803_11040</name>
    <name evidence="10" type="ORF">NC856_09890</name>
</gene>
<dbReference type="AlphaFoldDB" id="A0AA42C5P4"/>
<dbReference type="InterPro" id="IPR004193">
    <property type="entry name" value="Glyco_hydro_13_N"/>
</dbReference>
<evidence type="ECO:0000256" key="2">
    <source>
        <dbReference type="ARBA" id="ARBA00022600"/>
    </source>
</evidence>
<organism evidence="9 12">
    <name type="scientific">Brenneria izbisi</name>
    <dbReference type="NCBI Taxonomy" id="2939450"/>
    <lineage>
        <taxon>Bacteria</taxon>
        <taxon>Pseudomonadati</taxon>
        <taxon>Pseudomonadota</taxon>
        <taxon>Gammaproteobacteria</taxon>
        <taxon>Enterobacterales</taxon>
        <taxon>Pectobacteriaceae</taxon>
        <taxon>Brenneria</taxon>
    </lineage>
</organism>
<comment type="similarity">
    <text evidence="1 6">Belongs to the glycosyl hydrolase 13 family.</text>
</comment>
<evidence type="ECO:0000256" key="1">
    <source>
        <dbReference type="ARBA" id="ARBA00008061"/>
    </source>
</evidence>
<dbReference type="SMART" id="SM00642">
    <property type="entry name" value="Aamy"/>
    <property type="match status" value="1"/>
</dbReference>
<proteinExistence type="inferred from homology"/>
<dbReference type="PANTHER" id="PTHR43002">
    <property type="entry name" value="GLYCOGEN DEBRANCHING ENZYME"/>
    <property type="match status" value="1"/>
</dbReference>
<dbReference type="NCBIfam" id="NF002983">
    <property type="entry name" value="PRK03705.1"/>
    <property type="match status" value="1"/>
</dbReference>
<feature type="site" description="Transition state stabilizer" evidence="6">
    <location>
        <position position="442"/>
    </location>
</feature>
<evidence type="ECO:0000256" key="7">
    <source>
        <dbReference type="SAM" id="MobiDB-lite"/>
    </source>
</evidence>
<evidence type="ECO:0000313" key="9">
    <source>
        <dbReference type="EMBL" id="MCV9879381.1"/>
    </source>
</evidence>
<comment type="pathway">
    <text evidence="6">Glycan degradation; glycogen degradation.</text>
</comment>
<dbReference type="GO" id="GO:0005980">
    <property type="term" value="P:glycogen catabolic process"/>
    <property type="evidence" value="ECO:0007669"/>
    <property type="project" value="UniProtKB-UniRule"/>
</dbReference>
<keyword evidence="11" id="KW-1185">Reference proteome</keyword>
<evidence type="ECO:0000256" key="5">
    <source>
        <dbReference type="ARBA" id="ARBA00023295"/>
    </source>
</evidence>
<comment type="function">
    <text evidence="6">Removes maltotriose and maltotetraose chains that are attached by 1,6-alpha-linkage to the limit dextrin main chain, generating a debranched limit dextrin.</text>
</comment>
<feature type="active site" description="Proton donor" evidence="6">
    <location>
        <position position="370"/>
    </location>
</feature>
<name>A0AA42C5P4_9GAMM</name>
<dbReference type="InterPro" id="IPR011837">
    <property type="entry name" value="Glycogen_debranch_GlgX"/>
</dbReference>
<dbReference type="CDD" id="cd11326">
    <property type="entry name" value="AmyAc_Glg_debranch"/>
    <property type="match status" value="1"/>
</dbReference>
<dbReference type="InterPro" id="IPR017853">
    <property type="entry name" value="GH"/>
</dbReference>
<dbReference type="RefSeq" id="WP_264090268.1">
    <property type="nucleotide sequence ID" value="NZ_JAMPJT010000007.1"/>
</dbReference>
<dbReference type="SUPFAM" id="SSF81296">
    <property type="entry name" value="E set domains"/>
    <property type="match status" value="1"/>
</dbReference>
<keyword evidence="4 6" id="KW-0119">Carbohydrate metabolism</keyword>
<dbReference type="EMBL" id="JAMPJT010000007">
    <property type="protein sequence ID" value="MCV9879381.1"/>
    <property type="molecule type" value="Genomic_DNA"/>
</dbReference>
<dbReference type="InterPro" id="IPR022844">
    <property type="entry name" value="Glycogen_debranch_bac"/>
</dbReference>
<evidence type="ECO:0000256" key="4">
    <source>
        <dbReference type="ARBA" id="ARBA00023277"/>
    </source>
</evidence>
<dbReference type="Proteomes" id="UP001165568">
    <property type="component" value="Unassembled WGS sequence"/>
</dbReference>
<dbReference type="NCBIfam" id="TIGR02100">
    <property type="entry name" value="glgX_debranch"/>
    <property type="match status" value="1"/>
</dbReference>
<dbReference type="GO" id="GO:0120549">
    <property type="term" value="F:limit dextrin alpha-1,6-maltotetraose-hydrolase activity"/>
    <property type="evidence" value="ECO:0007669"/>
    <property type="project" value="UniProtKB-EC"/>
</dbReference>
<accession>A0AA42C5P4</accession>
<dbReference type="InterPro" id="IPR044505">
    <property type="entry name" value="GlgX_Isoamylase_N_E_set"/>
</dbReference>
<dbReference type="Gene3D" id="2.60.40.1180">
    <property type="entry name" value="Golgi alpha-mannosidase II"/>
    <property type="match status" value="1"/>
</dbReference>
<dbReference type="SUPFAM" id="SSF51445">
    <property type="entry name" value="(Trans)glycosidases"/>
    <property type="match status" value="1"/>
</dbReference>
<keyword evidence="3 6" id="KW-0378">Hydrolase</keyword>
<evidence type="ECO:0000313" key="12">
    <source>
        <dbReference type="Proteomes" id="UP001165569"/>
    </source>
</evidence>
<dbReference type="InterPro" id="IPR014756">
    <property type="entry name" value="Ig_E-set"/>
</dbReference>
<evidence type="ECO:0000256" key="3">
    <source>
        <dbReference type="ARBA" id="ARBA00022801"/>
    </source>
</evidence>
<dbReference type="HAMAP" id="MF_01248">
    <property type="entry name" value="GlgX"/>
    <property type="match status" value="1"/>
</dbReference>
<keyword evidence="5 6" id="KW-0326">Glycosidase</keyword>
<feature type="active site" description="Nucleophile" evidence="6">
    <location>
        <position position="335"/>
    </location>
</feature>
<feature type="compositionally biased region" description="Basic and acidic residues" evidence="7">
    <location>
        <begin position="458"/>
        <end position="468"/>
    </location>
</feature>
<dbReference type="EC" id="3.2.1.196" evidence="6"/>
<dbReference type="EMBL" id="JAMPJU010000006">
    <property type="protein sequence ID" value="MCV9882581.1"/>
    <property type="molecule type" value="Genomic_DNA"/>
</dbReference>
<reference evidence="9" key="1">
    <citation type="submission" date="2022-04" db="EMBL/GenBank/DDBJ databases">
        <title>Brenneria sp. isolated from walnut trees in Serbia.</title>
        <authorList>
            <person name="Gasic K."/>
            <person name="Zlatkovic N."/>
            <person name="Kuzmanovic N."/>
        </authorList>
    </citation>
    <scope>NUCLEOTIDE SEQUENCE</scope>
    <source>
        <strain evidence="10">KBI 423</strain>
        <strain evidence="9">KBI 447</strain>
    </source>
</reference>
<dbReference type="InterPro" id="IPR006047">
    <property type="entry name" value="GH13_cat_dom"/>
</dbReference>
<dbReference type="Pfam" id="PF18390">
    <property type="entry name" value="GlgX_C"/>
    <property type="match status" value="1"/>
</dbReference>
<dbReference type="InterPro" id="IPR013780">
    <property type="entry name" value="Glyco_hydro_b"/>
</dbReference>
<dbReference type="CDD" id="cd02856">
    <property type="entry name" value="E_set_GDE_Isoamylase_N"/>
    <property type="match status" value="1"/>
</dbReference>